<accession>A0A5C6UU93</accession>
<sequence length="410" mass="47542">MAIFKPFKAVRPPRDKAHLVSSRSYITYGKKELFAKLSENPFSFIHIINPEYRERIKTPPNSEERFQAVKNKYNEFVNKGYFQRDKKPAFYLYRQISGKNSYCGLVGCCAVDDYLEGNIKIHEHTLAPREEIFKRYLDTTGFHAEPVLMSHKDHEEIERVKNIYLETRAEYDFSTTDKNRHQLWVIDDPEHIATLTGALGEIPELYIADGHHRSASSVKLAQEKRALEPNYPKGFDFILSYLIPESELEILPFHRLVKDNIYTDLNDILKKLQRSFEITEVGPNVKPTSNKEVLFLSWEKNFLLKLREEVSLIPPLETISPDWVSTKILEPVFDIKDLRTDSRIEFLGGKFSVAEVKNIIKKRAIPYAFYLYPVQVEELKAVADAGLSMPPKSTFIEPKLRSGVTVYEMN</sequence>
<proteinExistence type="predicted"/>
<comment type="caution">
    <text evidence="1">The sequence shown here is derived from an EMBL/GenBank/DDBJ whole genome shotgun (WGS) entry which is preliminary data.</text>
</comment>
<dbReference type="Pfam" id="PF06245">
    <property type="entry name" value="DUF1015"/>
    <property type="match status" value="1"/>
</dbReference>
<name>A0A5C6UU93_9FLAO</name>
<dbReference type="EMBL" id="VORB01000009">
    <property type="protein sequence ID" value="TXC76932.1"/>
    <property type="molecule type" value="Genomic_DNA"/>
</dbReference>
<dbReference type="PANTHER" id="PTHR36454:SF1">
    <property type="entry name" value="DUF1015 DOMAIN-CONTAINING PROTEIN"/>
    <property type="match status" value="1"/>
</dbReference>
<dbReference type="PIRSF" id="PIRSF033563">
    <property type="entry name" value="UCP033563"/>
    <property type="match status" value="1"/>
</dbReference>
<organism evidence="1 2">
    <name type="scientific">Luteibaculum oceani</name>
    <dbReference type="NCBI Taxonomy" id="1294296"/>
    <lineage>
        <taxon>Bacteria</taxon>
        <taxon>Pseudomonadati</taxon>
        <taxon>Bacteroidota</taxon>
        <taxon>Flavobacteriia</taxon>
        <taxon>Flavobacteriales</taxon>
        <taxon>Luteibaculaceae</taxon>
        <taxon>Luteibaculum</taxon>
    </lineage>
</organism>
<dbReference type="Proteomes" id="UP000321168">
    <property type="component" value="Unassembled WGS sequence"/>
</dbReference>
<dbReference type="InterPro" id="IPR008323">
    <property type="entry name" value="UCP033563"/>
</dbReference>
<dbReference type="PANTHER" id="PTHR36454">
    <property type="entry name" value="LMO2823 PROTEIN"/>
    <property type="match status" value="1"/>
</dbReference>
<dbReference type="AlphaFoldDB" id="A0A5C6UU93"/>
<evidence type="ECO:0000313" key="1">
    <source>
        <dbReference type="EMBL" id="TXC76932.1"/>
    </source>
</evidence>
<evidence type="ECO:0000313" key="2">
    <source>
        <dbReference type="Proteomes" id="UP000321168"/>
    </source>
</evidence>
<dbReference type="RefSeq" id="WP_147015070.1">
    <property type="nucleotide sequence ID" value="NZ_VORB01000009.1"/>
</dbReference>
<gene>
    <name evidence="1" type="ORF">FRX97_09960</name>
</gene>
<reference evidence="1 2" key="1">
    <citation type="submission" date="2019-08" db="EMBL/GenBank/DDBJ databases">
        <title>Genome of Luteibaculum oceani JCM 18817.</title>
        <authorList>
            <person name="Bowman J.P."/>
        </authorList>
    </citation>
    <scope>NUCLEOTIDE SEQUENCE [LARGE SCALE GENOMIC DNA]</scope>
    <source>
        <strain evidence="1 2">JCM 18817</strain>
    </source>
</reference>
<keyword evidence="2" id="KW-1185">Reference proteome</keyword>
<dbReference type="OrthoDB" id="9781616at2"/>
<protein>
    <submittedName>
        <fullName evidence="1">DUF1015 domain-containing protein</fullName>
    </submittedName>
</protein>